<feature type="transmembrane region" description="Helical" evidence="8">
    <location>
        <begin position="101"/>
        <end position="125"/>
    </location>
</feature>
<accession>A0AAU9XW45</accession>
<dbReference type="InterPro" id="IPR013936">
    <property type="entry name" value="CRT-like"/>
</dbReference>
<evidence type="ECO:0000313" key="9">
    <source>
        <dbReference type="EMBL" id="CAH3160874.1"/>
    </source>
</evidence>
<feature type="transmembrane region" description="Helical" evidence="8">
    <location>
        <begin position="332"/>
        <end position="352"/>
    </location>
</feature>
<dbReference type="SUPFAM" id="SSF103481">
    <property type="entry name" value="Multidrug resistance efflux transporter EmrE"/>
    <property type="match status" value="1"/>
</dbReference>
<evidence type="ECO:0000256" key="1">
    <source>
        <dbReference type="ARBA" id="ARBA00004141"/>
    </source>
</evidence>
<evidence type="ECO:0000256" key="5">
    <source>
        <dbReference type="ARBA" id="ARBA00022989"/>
    </source>
</evidence>
<feature type="region of interest" description="Disordered" evidence="7">
    <location>
        <begin position="1"/>
        <end position="22"/>
    </location>
</feature>
<feature type="transmembrane region" description="Helical" evidence="8">
    <location>
        <begin position="168"/>
        <end position="186"/>
    </location>
</feature>
<feature type="transmembrane region" description="Helical" evidence="8">
    <location>
        <begin position="276"/>
        <end position="294"/>
    </location>
</feature>
<evidence type="ECO:0008006" key="11">
    <source>
        <dbReference type="Google" id="ProtNLM"/>
    </source>
</evidence>
<evidence type="ECO:0000256" key="7">
    <source>
        <dbReference type="SAM" id="MobiDB-lite"/>
    </source>
</evidence>
<protein>
    <recommendedName>
        <fullName evidence="11">Crt-like 1</fullName>
    </recommendedName>
</protein>
<feature type="transmembrane region" description="Helical" evidence="8">
    <location>
        <begin position="394"/>
        <end position="411"/>
    </location>
</feature>
<dbReference type="PANTHER" id="PTHR31326">
    <property type="entry name" value="PROTEIN CLT2, CHLOROPLASTIC"/>
    <property type="match status" value="1"/>
</dbReference>
<name>A0AAU9XW45_9CNID</name>
<evidence type="ECO:0000256" key="8">
    <source>
        <dbReference type="SAM" id="Phobius"/>
    </source>
</evidence>
<dbReference type="AlphaFoldDB" id="A0AAU9XW45"/>
<keyword evidence="5 8" id="KW-1133">Transmembrane helix</keyword>
<sequence>MSLNTEDCSDAMNSSRRDYEPLLNTTTEPSTYLLSNDLRNQHRKNTPWLSLSSIATLLYAFVVVIGQVTQYVTLPMWIDSTKNVTSSQNQTIEWTPTIDSFFVLSFASSVFVTVFGSALVINIFVFKQYSIHKTDWNHRRVFLTVGFFQGLAAVFIVFSSSGERTPPYLQAILGNFSIPITLLLRYLFLKKVPTRRKLLSAIAVVLGLFISLIPTFYPHIDPRAVRHLGGATGAGRVLWPLAFMLGFGISALSFVMEEKAIKLRGSNQTQAGLVSFLFWTSLAQFLVLLPLFWVDIIPGVGQTRNLHEFIQNWIFGIQCIFGGVGCSWSPGVLAFLFITGYIMVVCGCALLLRYSEGATLLAIVMALCTPLGFIFWMLFQEKPFQWHPYFHTSSWFNISALIIMIPAVFIYNTGMPEMEREELQ</sequence>
<reference evidence="9 10" key="1">
    <citation type="submission" date="2022-05" db="EMBL/GenBank/DDBJ databases">
        <authorList>
            <consortium name="Genoscope - CEA"/>
            <person name="William W."/>
        </authorList>
    </citation>
    <scope>NUCLEOTIDE SEQUENCE [LARGE SCALE GENOMIC DNA]</scope>
</reference>
<evidence type="ECO:0000313" key="10">
    <source>
        <dbReference type="Proteomes" id="UP001159428"/>
    </source>
</evidence>
<dbReference type="InterPro" id="IPR037185">
    <property type="entry name" value="EmrE-like"/>
</dbReference>
<feature type="transmembrane region" description="Helical" evidence="8">
    <location>
        <begin position="198"/>
        <end position="217"/>
    </location>
</feature>
<keyword evidence="3" id="KW-0813">Transport</keyword>
<gene>
    <name evidence="9" type="ORF">PMEA_00032578</name>
</gene>
<dbReference type="PANTHER" id="PTHR31326:SF1">
    <property type="entry name" value="PROTEIN CLT2, CHLOROPLASTIC"/>
    <property type="match status" value="1"/>
</dbReference>
<keyword evidence="4 8" id="KW-0812">Transmembrane</keyword>
<feature type="transmembrane region" description="Helical" evidence="8">
    <location>
        <begin position="141"/>
        <end position="162"/>
    </location>
</feature>
<feature type="transmembrane region" description="Helical" evidence="8">
    <location>
        <begin position="359"/>
        <end position="379"/>
    </location>
</feature>
<organism evidence="9 10">
    <name type="scientific">Pocillopora meandrina</name>
    <dbReference type="NCBI Taxonomy" id="46732"/>
    <lineage>
        <taxon>Eukaryota</taxon>
        <taxon>Metazoa</taxon>
        <taxon>Cnidaria</taxon>
        <taxon>Anthozoa</taxon>
        <taxon>Hexacorallia</taxon>
        <taxon>Scleractinia</taxon>
        <taxon>Astrocoeniina</taxon>
        <taxon>Pocilloporidae</taxon>
        <taxon>Pocillopora</taxon>
    </lineage>
</organism>
<evidence type="ECO:0000256" key="4">
    <source>
        <dbReference type="ARBA" id="ARBA00022692"/>
    </source>
</evidence>
<keyword evidence="6 8" id="KW-0472">Membrane</keyword>
<comment type="subcellular location">
    <subcellularLocation>
        <location evidence="1">Membrane</location>
        <topology evidence="1">Multi-pass membrane protein</topology>
    </subcellularLocation>
</comment>
<dbReference type="GO" id="GO:0016020">
    <property type="term" value="C:membrane"/>
    <property type="evidence" value="ECO:0007669"/>
    <property type="project" value="UniProtKB-SubCell"/>
</dbReference>
<comment type="similarity">
    <text evidence="2">Belongs to the CRT-like transporter family.</text>
</comment>
<dbReference type="EMBL" id="CALNXJ010000077">
    <property type="protein sequence ID" value="CAH3160874.1"/>
    <property type="molecule type" value="Genomic_DNA"/>
</dbReference>
<feature type="transmembrane region" description="Helical" evidence="8">
    <location>
        <begin position="48"/>
        <end position="68"/>
    </location>
</feature>
<keyword evidence="10" id="KW-1185">Reference proteome</keyword>
<evidence type="ECO:0000256" key="3">
    <source>
        <dbReference type="ARBA" id="ARBA00022448"/>
    </source>
</evidence>
<feature type="compositionally biased region" description="Polar residues" evidence="7">
    <location>
        <begin position="1"/>
        <end position="14"/>
    </location>
</feature>
<comment type="caution">
    <text evidence="9">The sequence shown here is derived from an EMBL/GenBank/DDBJ whole genome shotgun (WGS) entry which is preliminary data.</text>
</comment>
<evidence type="ECO:0000256" key="2">
    <source>
        <dbReference type="ARBA" id="ARBA00006690"/>
    </source>
</evidence>
<dbReference type="Pfam" id="PF08627">
    <property type="entry name" value="CRT-like"/>
    <property type="match status" value="1"/>
</dbReference>
<evidence type="ECO:0000256" key="6">
    <source>
        <dbReference type="ARBA" id="ARBA00023136"/>
    </source>
</evidence>
<dbReference type="Proteomes" id="UP001159428">
    <property type="component" value="Unassembled WGS sequence"/>
</dbReference>
<feature type="transmembrane region" description="Helical" evidence="8">
    <location>
        <begin position="237"/>
        <end position="255"/>
    </location>
</feature>
<proteinExistence type="inferred from homology"/>